<evidence type="ECO:0000313" key="3">
    <source>
        <dbReference type="Proteomes" id="UP000236161"/>
    </source>
</evidence>
<dbReference type="PANTHER" id="PTHR33416">
    <property type="entry name" value="NUCLEAR PORE COMPLEX PROTEIN NUP1"/>
    <property type="match status" value="1"/>
</dbReference>
<feature type="compositionally biased region" description="Polar residues" evidence="1">
    <location>
        <begin position="349"/>
        <end position="360"/>
    </location>
</feature>
<evidence type="ECO:0000256" key="1">
    <source>
        <dbReference type="SAM" id="MobiDB-lite"/>
    </source>
</evidence>
<gene>
    <name evidence="2" type="ORF">AXF42_Ash015016</name>
</gene>
<name>A0A2I0B2W3_9ASPA</name>
<dbReference type="PANTHER" id="PTHR33416:SF20">
    <property type="entry name" value="NUCLEAR PORE COMPLEX PROTEIN NUP1"/>
    <property type="match status" value="1"/>
</dbReference>
<proteinExistence type="predicted"/>
<feature type="region of interest" description="Disordered" evidence="1">
    <location>
        <begin position="1"/>
        <end position="60"/>
    </location>
</feature>
<dbReference type="Proteomes" id="UP000236161">
    <property type="component" value="Unassembled WGS sequence"/>
</dbReference>
<dbReference type="EMBL" id="KZ451919">
    <property type="protein sequence ID" value="PKA62132.1"/>
    <property type="molecule type" value="Genomic_DNA"/>
</dbReference>
<reference evidence="2 3" key="1">
    <citation type="journal article" date="2017" name="Nature">
        <title>The Apostasia genome and the evolution of orchids.</title>
        <authorList>
            <person name="Zhang G.Q."/>
            <person name="Liu K.W."/>
            <person name="Li Z."/>
            <person name="Lohaus R."/>
            <person name="Hsiao Y.Y."/>
            <person name="Niu S.C."/>
            <person name="Wang J.Y."/>
            <person name="Lin Y.C."/>
            <person name="Xu Q."/>
            <person name="Chen L.J."/>
            <person name="Yoshida K."/>
            <person name="Fujiwara S."/>
            <person name="Wang Z.W."/>
            <person name="Zhang Y.Q."/>
            <person name="Mitsuda N."/>
            <person name="Wang M."/>
            <person name="Liu G.H."/>
            <person name="Pecoraro L."/>
            <person name="Huang H.X."/>
            <person name="Xiao X.J."/>
            <person name="Lin M."/>
            <person name="Wu X.Y."/>
            <person name="Wu W.L."/>
            <person name="Chen Y.Y."/>
            <person name="Chang S.B."/>
            <person name="Sakamoto S."/>
            <person name="Ohme-Takagi M."/>
            <person name="Yagi M."/>
            <person name="Zeng S.J."/>
            <person name="Shen C.Y."/>
            <person name="Yeh C.M."/>
            <person name="Luo Y.B."/>
            <person name="Tsai W.C."/>
            <person name="Van de Peer Y."/>
            <person name="Liu Z.J."/>
        </authorList>
    </citation>
    <scope>NUCLEOTIDE SEQUENCE [LARGE SCALE GENOMIC DNA]</scope>
    <source>
        <strain evidence="3">cv. Shenzhen</strain>
        <tissue evidence="2">Stem</tissue>
    </source>
</reference>
<evidence type="ECO:0000313" key="2">
    <source>
        <dbReference type="EMBL" id="PKA62132.1"/>
    </source>
</evidence>
<dbReference type="GO" id="GO:0005635">
    <property type="term" value="C:nuclear envelope"/>
    <property type="evidence" value="ECO:0007669"/>
    <property type="project" value="TreeGrafter"/>
</dbReference>
<sequence length="360" mass="39754">MKNKEMVNEQSHVNPRSSQVLNQAVNQEEDKKENASEVLDKGEQEIRSQGNYSRQVQEEDAPSPIEIAKAYMGSRPLNVVPSTSGFLRKSLHEDKHISLNIPVGDVQSSVAIASNFSEILSGSHDGYMTPKLQGSSAIYNSSRLPYFRSHMMTDIRRGSRPRKPSEWTPTSVFMHSVLRQAQKRGSLVLDNDRESGHSRRVRPKSCSTSLPLSSRTDSLSTTSCGPYNEQETTSFDVVEKSDNRKYLACVGYVPPKSTEMARKILLQLDKLVPSPKAKSSDKKVIIGDTSSSKSYLNTSHAGNSIVPRMIISESPFLDKSKGEVLPSSPLVESKATSSGIGFTHLPAQKGSTLQRQQRSQ</sequence>
<dbReference type="STRING" id="1088818.A0A2I0B2W3"/>
<organism evidence="2 3">
    <name type="scientific">Apostasia shenzhenica</name>
    <dbReference type="NCBI Taxonomy" id="1088818"/>
    <lineage>
        <taxon>Eukaryota</taxon>
        <taxon>Viridiplantae</taxon>
        <taxon>Streptophyta</taxon>
        <taxon>Embryophyta</taxon>
        <taxon>Tracheophyta</taxon>
        <taxon>Spermatophyta</taxon>
        <taxon>Magnoliopsida</taxon>
        <taxon>Liliopsida</taxon>
        <taxon>Asparagales</taxon>
        <taxon>Orchidaceae</taxon>
        <taxon>Apostasioideae</taxon>
        <taxon>Apostasia</taxon>
    </lineage>
</organism>
<feature type="compositionally biased region" description="Basic and acidic residues" evidence="1">
    <location>
        <begin position="28"/>
        <end position="46"/>
    </location>
</feature>
<feature type="region of interest" description="Disordered" evidence="1">
    <location>
        <begin position="328"/>
        <end position="360"/>
    </location>
</feature>
<feature type="region of interest" description="Disordered" evidence="1">
    <location>
        <begin position="184"/>
        <end position="226"/>
    </location>
</feature>
<accession>A0A2I0B2W3</accession>
<protein>
    <submittedName>
        <fullName evidence="2">Uncharacterized protein</fullName>
    </submittedName>
</protein>
<dbReference type="OrthoDB" id="778586at2759"/>
<feature type="compositionally biased region" description="Low complexity" evidence="1">
    <location>
        <begin position="207"/>
        <end position="223"/>
    </location>
</feature>
<dbReference type="AlphaFoldDB" id="A0A2I0B2W3"/>
<dbReference type="GO" id="GO:0071763">
    <property type="term" value="P:nuclear membrane organization"/>
    <property type="evidence" value="ECO:0007669"/>
    <property type="project" value="TreeGrafter"/>
</dbReference>
<keyword evidence="3" id="KW-1185">Reference proteome</keyword>
<feature type="compositionally biased region" description="Polar residues" evidence="1">
    <location>
        <begin position="8"/>
        <end position="26"/>
    </location>
</feature>